<dbReference type="Pfam" id="PF25284">
    <property type="entry name" value="DUF7874"/>
    <property type="match status" value="1"/>
</dbReference>
<keyword evidence="2" id="KW-1185">Reference proteome</keyword>
<proteinExistence type="predicted"/>
<dbReference type="OMA" id="FYRAICE"/>
<dbReference type="KEGG" id="atr:18428299"/>
<evidence type="ECO:0000313" key="1">
    <source>
        <dbReference type="EMBL" id="ERN00252.1"/>
    </source>
</evidence>
<gene>
    <name evidence="1" type="ORF">AMTR_s00111p00137800</name>
</gene>
<protein>
    <submittedName>
        <fullName evidence="1">Uncharacterized protein</fullName>
    </submittedName>
</protein>
<dbReference type="AlphaFoldDB" id="W1NSY3"/>
<dbReference type="Gramene" id="ERN00252">
    <property type="protein sequence ID" value="ERN00252"/>
    <property type="gene ID" value="AMTR_s00111p00137800"/>
</dbReference>
<dbReference type="PANTHER" id="PTHR37216">
    <property type="entry name" value="EXPRESSED PROTEIN"/>
    <property type="match status" value="1"/>
</dbReference>
<accession>W1NSY3</accession>
<reference evidence="2" key="1">
    <citation type="journal article" date="2013" name="Science">
        <title>The Amborella genome and the evolution of flowering plants.</title>
        <authorList>
            <consortium name="Amborella Genome Project"/>
        </authorList>
    </citation>
    <scope>NUCLEOTIDE SEQUENCE [LARGE SCALE GENOMIC DNA]</scope>
</reference>
<sequence length="163" mass="18219">MGQGVGKAFGKNDKVLKDEAKEVLDTWVQDHTLQIESVTKIEELYRLICECFEHLNKTKLGAPRFDIPSKESILNAFEESHESKSDKKLPLKEAEFKEFVHKVVFRVVTKGKIEFVAVMMGLPPAALLIKRAVPGPVGAMSEDLFIPLATSATALIMSFFKKI</sequence>
<dbReference type="EMBL" id="KI394940">
    <property type="protein sequence ID" value="ERN00252.1"/>
    <property type="molecule type" value="Genomic_DNA"/>
</dbReference>
<name>W1NSY3_AMBTC</name>
<dbReference type="HOGENOM" id="CLU_1629310_0_0_1"/>
<dbReference type="OrthoDB" id="785636at2759"/>
<dbReference type="InterPro" id="IPR057196">
    <property type="entry name" value="DUF7874"/>
</dbReference>
<evidence type="ECO:0000313" key="2">
    <source>
        <dbReference type="Proteomes" id="UP000017836"/>
    </source>
</evidence>
<dbReference type="Proteomes" id="UP000017836">
    <property type="component" value="Unassembled WGS sequence"/>
</dbReference>
<dbReference type="PANTHER" id="PTHR37216:SF1">
    <property type="entry name" value="EXPRESSED PROTEIN"/>
    <property type="match status" value="1"/>
</dbReference>
<organism evidence="1 2">
    <name type="scientific">Amborella trichopoda</name>
    <dbReference type="NCBI Taxonomy" id="13333"/>
    <lineage>
        <taxon>Eukaryota</taxon>
        <taxon>Viridiplantae</taxon>
        <taxon>Streptophyta</taxon>
        <taxon>Embryophyta</taxon>
        <taxon>Tracheophyta</taxon>
        <taxon>Spermatophyta</taxon>
        <taxon>Magnoliopsida</taxon>
        <taxon>Amborellales</taxon>
        <taxon>Amborellaceae</taxon>
        <taxon>Amborella</taxon>
    </lineage>
</organism>